<keyword evidence="3" id="KW-1185">Reference proteome</keyword>
<accession>A0A346Y1Q1</accession>
<dbReference type="Proteomes" id="UP000264006">
    <property type="component" value="Chromosome"/>
</dbReference>
<dbReference type="KEGG" id="euz:DVS28_a3725"/>
<proteinExistence type="predicted"/>
<dbReference type="OrthoDB" id="9834148at2"/>
<evidence type="ECO:0000256" key="1">
    <source>
        <dbReference type="SAM" id="SignalP"/>
    </source>
</evidence>
<keyword evidence="1" id="KW-0732">Signal</keyword>
<sequence length="143" mass="15210">MAQLLIVAAFGLLLARWSGGTASVVDGDTSLAAVDLPEDIWAAFDAVEGTTDTLLAPPRRALTTVGALVVGQGGYVATAAALRDGEDAIWLDAAAVVHPTRVEGRIAIRRDVDGYHLQRHRPMAPRRDAAQARARVRIDSLFD</sequence>
<dbReference type="AlphaFoldDB" id="A0A346Y1Q1"/>
<reference evidence="2 3" key="1">
    <citation type="submission" date="2018-09" db="EMBL/GenBank/DDBJ databases">
        <title>Complete genome sequence of Euzebya sp. DY32-46 isolated from seawater of Pacific Ocean.</title>
        <authorList>
            <person name="Xu L."/>
            <person name="Wu Y.-H."/>
            <person name="Xu X.-W."/>
        </authorList>
    </citation>
    <scope>NUCLEOTIDE SEQUENCE [LARGE SCALE GENOMIC DNA]</scope>
    <source>
        <strain evidence="2 3">DY32-46</strain>
    </source>
</reference>
<dbReference type="RefSeq" id="WP_114592745.1">
    <property type="nucleotide sequence ID" value="NZ_CP031165.1"/>
</dbReference>
<dbReference type="EMBL" id="CP031165">
    <property type="protein sequence ID" value="AXV08398.1"/>
    <property type="molecule type" value="Genomic_DNA"/>
</dbReference>
<evidence type="ECO:0000313" key="2">
    <source>
        <dbReference type="EMBL" id="AXV08398.1"/>
    </source>
</evidence>
<organism evidence="2 3">
    <name type="scientific">Euzebya pacifica</name>
    <dbReference type="NCBI Taxonomy" id="1608957"/>
    <lineage>
        <taxon>Bacteria</taxon>
        <taxon>Bacillati</taxon>
        <taxon>Actinomycetota</taxon>
        <taxon>Nitriliruptoria</taxon>
        <taxon>Euzebyales</taxon>
    </lineage>
</organism>
<protein>
    <submittedName>
        <fullName evidence="2">Uncharacterized protein</fullName>
    </submittedName>
</protein>
<feature type="signal peptide" evidence="1">
    <location>
        <begin position="1"/>
        <end position="22"/>
    </location>
</feature>
<gene>
    <name evidence="2" type="ORF">DVS28_a3725</name>
</gene>
<feature type="chain" id="PRO_5039265972" evidence="1">
    <location>
        <begin position="23"/>
        <end position="143"/>
    </location>
</feature>
<name>A0A346Y1Q1_9ACTN</name>
<evidence type="ECO:0000313" key="3">
    <source>
        <dbReference type="Proteomes" id="UP000264006"/>
    </source>
</evidence>